<dbReference type="OrthoDB" id="5006039at2"/>
<dbReference type="STRING" id="381665.SAMN05216554_3534"/>
<dbReference type="InterPro" id="IPR009908">
    <property type="entry name" value="Methylamine_util_MauE"/>
</dbReference>
<keyword evidence="3 5" id="KW-1133">Transmembrane helix</keyword>
<evidence type="ECO:0000313" key="8">
    <source>
        <dbReference type="Proteomes" id="UP000198891"/>
    </source>
</evidence>
<dbReference type="SUPFAM" id="SSF52833">
    <property type="entry name" value="Thioredoxin-like"/>
    <property type="match status" value="1"/>
</dbReference>
<evidence type="ECO:0000259" key="6">
    <source>
        <dbReference type="Pfam" id="PF07291"/>
    </source>
</evidence>
<dbReference type="EMBL" id="FNPZ01000004">
    <property type="protein sequence ID" value="SDZ39602.1"/>
    <property type="molecule type" value="Genomic_DNA"/>
</dbReference>
<evidence type="ECO:0000256" key="2">
    <source>
        <dbReference type="ARBA" id="ARBA00022692"/>
    </source>
</evidence>
<comment type="subcellular location">
    <subcellularLocation>
        <location evidence="1">Membrane</location>
        <topology evidence="1">Multi-pass membrane protein</topology>
    </subcellularLocation>
</comment>
<feature type="transmembrane region" description="Helical" evidence="5">
    <location>
        <begin position="113"/>
        <end position="139"/>
    </location>
</feature>
<dbReference type="GO" id="GO:0030416">
    <property type="term" value="P:methylamine metabolic process"/>
    <property type="evidence" value="ECO:0007669"/>
    <property type="project" value="InterPro"/>
</dbReference>
<evidence type="ECO:0000256" key="4">
    <source>
        <dbReference type="ARBA" id="ARBA00023136"/>
    </source>
</evidence>
<evidence type="ECO:0000256" key="3">
    <source>
        <dbReference type="ARBA" id="ARBA00022989"/>
    </source>
</evidence>
<dbReference type="GO" id="GO:0016020">
    <property type="term" value="C:membrane"/>
    <property type="evidence" value="ECO:0007669"/>
    <property type="project" value="UniProtKB-SubCell"/>
</dbReference>
<dbReference type="RefSeq" id="WP_092556273.1">
    <property type="nucleotide sequence ID" value="NZ_FNPZ01000004.1"/>
</dbReference>
<keyword evidence="4 5" id="KW-0472">Membrane</keyword>
<proteinExistence type="predicted"/>
<accession>A0A1H3SNN2</accession>
<reference evidence="7 8" key="1">
    <citation type="submission" date="2016-10" db="EMBL/GenBank/DDBJ databases">
        <authorList>
            <person name="de Groot N.N."/>
        </authorList>
    </citation>
    <scope>NUCLEOTIDE SEQUENCE [LARGE SCALE GENOMIC DNA]</scope>
    <source>
        <strain evidence="7 8">CGMCC 4.3491</strain>
    </source>
</reference>
<evidence type="ECO:0000256" key="5">
    <source>
        <dbReference type="SAM" id="Phobius"/>
    </source>
</evidence>
<feature type="transmembrane region" description="Helical" evidence="5">
    <location>
        <begin position="68"/>
        <end position="92"/>
    </location>
</feature>
<feature type="transmembrane region" description="Helical" evidence="5">
    <location>
        <begin position="151"/>
        <end position="171"/>
    </location>
</feature>
<keyword evidence="8" id="KW-1185">Reference proteome</keyword>
<sequence length="323" mass="32629">MGAFAVFPLLTAVPLLVAGVAKFRDVADTRETLRRFGFPGVVVPVAAVLVPVAEVVVALVLLLGGPPIFVVGGVGAVVLTGGFCFVVVRALLRGDDFDCGCFGRWGRTRITPLLAVRNAALLLIAVATVVVGVGGFPGVPVVVSGVTASGALWALALLAGMVLTALFMAAATSSPRTEPAGPTPAQGNAADSEVVTADGRVVRVRDLAVRRPHVLVFVQPGCASCETILDQLATSLLDDSDVRIAVSGARAVFEAARPELAPLALYAVQSTRAALGIHRTPAAVTVGLNGVLGAPVAGAAAVTRLLADHATFAQSGSGGRAVP</sequence>
<protein>
    <submittedName>
        <fullName evidence="7">Methylamine utilisation protein MauE</fullName>
    </submittedName>
</protein>
<dbReference type="Proteomes" id="UP000198891">
    <property type="component" value="Unassembled WGS sequence"/>
</dbReference>
<dbReference type="InterPro" id="IPR036249">
    <property type="entry name" value="Thioredoxin-like_sf"/>
</dbReference>
<evidence type="ECO:0000313" key="7">
    <source>
        <dbReference type="EMBL" id="SDZ39602.1"/>
    </source>
</evidence>
<dbReference type="AlphaFoldDB" id="A0A1H3SNN2"/>
<feature type="transmembrane region" description="Helical" evidence="5">
    <location>
        <begin position="6"/>
        <end position="24"/>
    </location>
</feature>
<gene>
    <name evidence="7" type="ORF">SAMN05216554_3534</name>
</gene>
<name>A0A1H3SNN2_9MICO</name>
<keyword evidence="2 5" id="KW-0812">Transmembrane</keyword>
<evidence type="ECO:0000256" key="1">
    <source>
        <dbReference type="ARBA" id="ARBA00004141"/>
    </source>
</evidence>
<feature type="transmembrane region" description="Helical" evidence="5">
    <location>
        <begin position="36"/>
        <end position="62"/>
    </location>
</feature>
<organism evidence="7 8">
    <name type="scientific">Herbiconiux ginsengi</name>
    <dbReference type="NCBI Taxonomy" id="381665"/>
    <lineage>
        <taxon>Bacteria</taxon>
        <taxon>Bacillati</taxon>
        <taxon>Actinomycetota</taxon>
        <taxon>Actinomycetes</taxon>
        <taxon>Micrococcales</taxon>
        <taxon>Microbacteriaceae</taxon>
        <taxon>Herbiconiux</taxon>
    </lineage>
</organism>
<feature type="domain" description="Methylamine utilisation protein MauE" evidence="6">
    <location>
        <begin position="5"/>
        <end position="129"/>
    </location>
</feature>
<dbReference type="Pfam" id="PF07291">
    <property type="entry name" value="MauE"/>
    <property type="match status" value="1"/>
</dbReference>